<feature type="compositionally biased region" description="Polar residues" evidence="1">
    <location>
        <begin position="24"/>
        <end position="34"/>
    </location>
</feature>
<evidence type="ECO:0000313" key="2">
    <source>
        <dbReference type="EMBL" id="GLB81809.1"/>
    </source>
</evidence>
<keyword evidence="4" id="KW-1185">Reference proteome</keyword>
<evidence type="ECO:0000256" key="1">
    <source>
        <dbReference type="SAM" id="MobiDB-lite"/>
    </source>
</evidence>
<sequence>MTPHLQNCWLTPARPAAPDSSSANVSRGLTTGTDSKPDFYNNLAQAQLAGRNAVLPGVSRQMAG</sequence>
<accession>A0A9P3Q517</accession>
<dbReference type="Proteomes" id="UP001064782">
    <property type="component" value="Unassembled WGS sequence"/>
</dbReference>
<gene>
    <name evidence="3" type="ORF">Mkiyose1413_16840</name>
    <name evidence="2" type="ORF">SRL2020028_10650</name>
</gene>
<comment type="caution">
    <text evidence="3">The sequence shown here is derived from an EMBL/GenBank/DDBJ whole genome shotgun (WGS) entry which is preliminary data.</text>
</comment>
<name>A0A9P3Q517_9MYCO</name>
<feature type="compositionally biased region" description="Low complexity" evidence="1">
    <location>
        <begin position="12"/>
        <end position="23"/>
    </location>
</feature>
<dbReference type="AlphaFoldDB" id="A0A9P3Q517"/>
<dbReference type="EMBL" id="BRZI01000008">
    <property type="protein sequence ID" value="GLD29801.1"/>
    <property type="molecule type" value="Genomic_DNA"/>
</dbReference>
<reference evidence="3" key="1">
    <citation type="submission" date="2022-08" db="EMBL/GenBank/DDBJ databases">
        <title>Mycobacterium kiyosense sp. nov., scotochromogenic slow-glowing species isolated from respiratory specimens.</title>
        <authorList>
            <person name="Fukano H."/>
            <person name="Kazumi Y."/>
            <person name="Sakagami N."/>
            <person name="Ato M."/>
            <person name="Mitarai S."/>
            <person name="Hoshino Y."/>
        </authorList>
    </citation>
    <scope>NUCLEOTIDE SEQUENCE</scope>
    <source>
        <strain evidence="3">1413</strain>
        <strain evidence="2">SRL2020-028</strain>
    </source>
</reference>
<protein>
    <submittedName>
        <fullName evidence="3">Uncharacterized protein</fullName>
    </submittedName>
</protein>
<organism evidence="3 4">
    <name type="scientific">Mycobacterium kiyosense</name>
    <dbReference type="NCBI Taxonomy" id="2871094"/>
    <lineage>
        <taxon>Bacteria</taxon>
        <taxon>Bacillati</taxon>
        <taxon>Actinomycetota</taxon>
        <taxon>Actinomycetes</taxon>
        <taxon>Mycobacteriales</taxon>
        <taxon>Mycobacteriaceae</taxon>
        <taxon>Mycobacterium</taxon>
    </lineage>
</organism>
<dbReference type="EMBL" id="BRXE01000006">
    <property type="protein sequence ID" value="GLB81809.1"/>
    <property type="molecule type" value="Genomic_DNA"/>
</dbReference>
<evidence type="ECO:0000313" key="3">
    <source>
        <dbReference type="EMBL" id="GLD29801.1"/>
    </source>
</evidence>
<dbReference type="Proteomes" id="UP001165663">
    <property type="component" value="Unassembled WGS sequence"/>
</dbReference>
<evidence type="ECO:0000313" key="4">
    <source>
        <dbReference type="Proteomes" id="UP001064782"/>
    </source>
</evidence>
<proteinExistence type="predicted"/>
<feature type="region of interest" description="Disordered" evidence="1">
    <location>
        <begin position="1"/>
        <end position="38"/>
    </location>
</feature>